<gene>
    <name evidence="1" type="ORF">V6N12_035126</name>
</gene>
<dbReference type="Pfam" id="PF02364">
    <property type="entry name" value="Glucan_synthase"/>
    <property type="match status" value="1"/>
</dbReference>
<evidence type="ECO:0000313" key="2">
    <source>
        <dbReference type="Proteomes" id="UP001472677"/>
    </source>
</evidence>
<reference evidence="1 2" key="1">
    <citation type="journal article" date="2024" name="G3 (Bethesda)">
        <title>Genome assembly of Hibiscus sabdariffa L. provides insights into metabolisms of medicinal natural products.</title>
        <authorList>
            <person name="Kim T."/>
        </authorList>
    </citation>
    <scope>NUCLEOTIDE SEQUENCE [LARGE SCALE GENOMIC DNA]</scope>
    <source>
        <strain evidence="1">TK-2024</strain>
        <tissue evidence="1">Old leaves</tissue>
    </source>
</reference>
<comment type="caution">
    <text evidence="1">The sequence shown here is derived from an EMBL/GenBank/DDBJ whole genome shotgun (WGS) entry which is preliminary data.</text>
</comment>
<organism evidence="1 2">
    <name type="scientific">Hibiscus sabdariffa</name>
    <name type="common">roselle</name>
    <dbReference type="NCBI Taxonomy" id="183260"/>
    <lineage>
        <taxon>Eukaryota</taxon>
        <taxon>Viridiplantae</taxon>
        <taxon>Streptophyta</taxon>
        <taxon>Embryophyta</taxon>
        <taxon>Tracheophyta</taxon>
        <taxon>Spermatophyta</taxon>
        <taxon>Magnoliopsida</taxon>
        <taxon>eudicotyledons</taxon>
        <taxon>Gunneridae</taxon>
        <taxon>Pentapetalae</taxon>
        <taxon>rosids</taxon>
        <taxon>malvids</taxon>
        <taxon>Malvales</taxon>
        <taxon>Malvaceae</taxon>
        <taxon>Malvoideae</taxon>
        <taxon>Hibiscus</taxon>
    </lineage>
</organism>
<sequence length="74" mass="8558">MKLFELPMLMKFQPGGVGKEYFSVLVKYAQETSFVTLGQRVLANPMKIRMHYGHPDVFDRFWFLTQGGSVKLSK</sequence>
<keyword evidence="2" id="KW-1185">Reference proteome</keyword>
<dbReference type="PANTHER" id="PTHR12741:SF7">
    <property type="entry name" value="CALLOSE SYNTHASE 12"/>
    <property type="match status" value="1"/>
</dbReference>
<proteinExistence type="predicted"/>
<dbReference type="InterPro" id="IPR003440">
    <property type="entry name" value="Glyco_trans_48_dom"/>
</dbReference>
<accession>A0ABR1ZEP1</accession>
<evidence type="ECO:0000313" key="1">
    <source>
        <dbReference type="EMBL" id="KAK8478877.1"/>
    </source>
</evidence>
<protein>
    <submittedName>
        <fullName evidence="1">Uncharacterized protein</fullName>
    </submittedName>
</protein>
<dbReference type="EMBL" id="JBBPBM010002399">
    <property type="protein sequence ID" value="KAK8478877.1"/>
    <property type="molecule type" value="Genomic_DNA"/>
</dbReference>
<dbReference type="Proteomes" id="UP001472677">
    <property type="component" value="Unassembled WGS sequence"/>
</dbReference>
<name>A0ABR1ZEP1_9ROSI</name>
<dbReference type="PANTHER" id="PTHR12741">
    <property type="entry name" value="LYST-INTERACTING PROTEIN LIP5 DOPAMINE RESPONSIVE PROTEIN DRG-1"/>
    <property type="match status" value="1"/>
</dbReference>